<dbReference type="InterPro" id="IPR046364">
    <property type="entry name" value="Exo70_C"/>
</dbReference>
<organism evidence="13 14">
    <name type="scientific">Lolium multiflorum</name>
    <name type="common">Italian ryegrass</name>
    <name type="synonym">Lolium perenne subsp. multiflorum</name>
    <dbReference type="NCBI Taxonomy" id="4521"/>
    <lineage>
        <taxon>Eukaryota</taxon>
        <taxon>Viridiplantae</taxon>
        <taxon>Streptophyta</taxon>
        <taxon>Embryophyta</taxon>
        <taxon>Tracheophyta</taxon>
        <taxon>Spermatophyta</taxon>
        <taxon>Magnoliopsida</taxon>
        <taxon>Liliopsida</taxon>
        <taxon>Poales</taxon>
        <taxon>Poaceae</taxon>
        <taxon>BOP clade</taxon>
        <taxon>Pooideae</taxon>
        <taxon>Poodae</taxon>
        <taxon>Poeae</taxon>
        <taxon>Poeae Chloroplast Group 2 (Poeae type)</taxon>
        <taxon>Loliodinae</taxon>
        <taxon>Loliinae</taxon>
        <taxon>Lolium</taxon>
    </lineage>
</organism>
<dbReference type="PANTHER" id="PTHR31384">
    <property type="entry name" value="AUXIN RESPONSE FACTOR 4-RELATED"/>
    <property type="match status" value="1"/>
</dbReference>
<keyword evidence="5" id="KW-0813">Transport</keyword>
<dbReference type="GO" id="GO:0000145">
    <property type="term" value="C:exocyst"/>
    <property type="evidence" value="ECO:0007669"/>
    <property type="project" value="InterPro"/>
</dbReference>
<dbReference type="Gene3D" id="2.40.330.10">
    <property type="entry name" value="DNA-binding pseudobarrel domain"/>
    <property type="match status" value="1"/>
</dbReference>
<comment type="function">
    <text evidence="1">Auxin response factors (ARFs) are transcriptional factors that bind specifically to the DNA sequence 5'-TGTCTC-3' found in the auxin-responsive promoter elements (AuxREs).</text>
</comment>
<dbReference type="GO" id="GO:0006355">
    <property type="term" value="P:regulation of DNA-templated transcription"/>
    <property type="evidence" value="ECO:0007669"/>
    <property type="project" value="InterPro"/>
</dbReference>
<sequence length="973" mass="108789">MTINSVAISSILDDCKSLQQLWFACAGSGVTVPQVGELVFYFPQGHLGQDGGISMHLHGVPSQILCRVINVELKSENDFAHACLILLPELNLGFEAIDIKCLPSSTPRLSAPYFCKKLRAADTMAHAWFSIPRKHAEKFLPPLDMTKMAPIQELVVKDLSGMEWHFQHRLVGPRRHLLQTAEYATSKNLVAGDVIVILRGEDGQLHVGVRRCMRSIWNMPPSEVTSDEGHKTGLGILPSISHAITARSIFTVIYRPRTGTGQFVVPYDRYVESGKICSVGTRFRMIFSEATTERRVSGIISGFEDFDAKWPDSKWRCLKVKLNKDSSVAIPERVSPWEIEPQKRSSNAILTYLDTKKPFVPRGLFREDSRQEATVLATHNPSCVDPEACLNNAKYIFQLCQDGSLTHASSSLVENRIFLGAVDALICLSVGSSSRSFSSVDDLRIQTKEALDIAMSELARTFHGLKLWNINHFKDLDSLPSTMSKLCSPSALDSICLSSTSSDPVSSSSLSTGASSRNSELTPAEDCSTFHRVMSCLDEKKFDLINQNSISSVRSIASRMIQAGFTERLRETFTDLSQELIRDVHILDSNWIFRCHSRVDEGDSCVGESMRLQYWNLASQFITRVLVEMRRQLSEADLGAFDELKGDYFAKIVEQPVSKLLNVASVLAALNKLLEEIPQGLVECVQSVFPRIVHALSTYSTLSDVVPTLLELVSPDSRESISREAEAIRKKVEDVVNRMLDILTDAMSASSLPEAEDTDVHPVTKAVAEGTGSLLEHRDSLNLILAHSCCQVYEGVPAIESYNRLISGLIVHLQSVLRRSCKGPLQKESRYIFLLNNMQFILNQFKSSAMEDPIGHGDWAIEHHRAMEHYMEEYIETSWAPVSSHLAAKDGKRLRFWRHSSVQQFTAAFQCVCAKQRHWKVPDPHLRKTLRASISRKLVPAYCEYLGKHPKGSKSTTITREELEDLLSELFEG</sequence>
<evidence type="ECO:0000256" key="7">
    <source>
        <dbReference type="ARBA" id="ARBA00023125"/>
    </source>
</evidence>
<dbReference type="Pfam" id="PF02362">
    <property type="entry name" value="B3"/>
    <property type="match status" value="1"/>
</dbReference>
<dbReference type="InterPro" id="IPR016159">
    <property type="entry name" value="Cullin_repeat-like_dom_sf"/>
</dbReference>
<feature type="domain" description="TF-B3" evidence="12">
    <location>
        <begin position="114"/>
        <end position="213"/>
    </location>
</feature>
<dbReference type="Gene3D" id="1.20.1280.170">
    <property type="entry name" value="Exocyst complex component Exo70"/>
    <property type="match status" value="1"/>
</dbReference>
<dbReference type="Proteomes" id="UP001231189">
    <property type="component" value="Unassembled WGS sequence"/>
</dbReference>
<evidence type="ECO:0000256" key="4">
    <source>
        <dbReference type="ARBA" id="ARBA00007853"/>
    </source>
</evidence>
<evidence type="ECO:0000313" key="13">
    <source>
        <dbReference type="EMBL" id="KAK1648035.1"/>
    </source>
</evidence>
<dbReference type="CDD" id="cd10017">
    <property type="entry name" value="B3_DNA"/>
    <property type="match status" value="1"/>
</dbReference>
<proteinExistence type="inferred from homology"/>
<dbReference type="Gene3D" id="2.30.30.1040">
    <property type="match status" value="1"/>
</dbReference>
<evidence type="ECO:0000256" key="5">
    <source>
        <dbReference type="ARBA" id="ARBA00022448"/>
    </source>
</evidence>
<feature type="compositionally biased region" description="Low complexity" evidence="11">
    <location>
        <begin position="500"/>
        <end position="519"/>
    </location>
</feature>
<evidence type="ECO:0000256" key="11">
    <source>
        <dbReference type="SAM" id="MobiDB-lite"/>
    </source>
</evidence>
<dbReference type="SUPFAM" id="SSF101936">
    <property type="entry name" value="DNA-binding pseudobarrel domain"/>
    <property type="match status" value="1"/>
</dbReference>
<dbReference type="Pfam" id="PF03081">
    <property type="entry name" value="Exo70_C"/>
    <property type="match status" value="1"/>
</dbReference>
<dbReference type="InterPro" id="IPR010525">
    <property type="entry name" value="ARF_dom"/>
</dbReference>
<dbReference type="InterPro" id="IPR015300">
    <property type="entry name" value="DNA-bd_pseudobarrel_sf"/>
</dbReference>
<keyword evidence="9" id="KW-0539">Nucleus</keyword>
<comment type="subcellular location">
    <subcellularLocation>
        <location evidence="2">Nucleus</location>
    </subcellularLocation>
</comment>
<evidence type="ECO:0000256" key="3">
    <source>
        <dbReference type="ARBA" id="ARBA00006756"/>
    </source>
</evidence>
<dbReference type="Pfam" id="PF06507">
    <property type="entry name" value="ARF_AD"/>
    <property type="match status" value="1"/>
</dbReference>
<evidence type="ECO:0000256" key="2">
    <source>
        <dbReference type="ARBA" id="ARBA00004123"/>
    </source>
</evidence>
<keyword evidence="6" id="KW-0805">Transcription regulation</keyword>
<dbReference type="GO" id="GO:0006887">
    <property type="term" value="P:exocytosis"/>
    <property type="evidence" value="ECO:0007669"/>
    <property type="project" value="InterPro"/>
</dbReference>
<dbReference type="SUPFAM" id="SSF74788">
    <property type="entry name" value="Cullin repeat-like"/>
    <property type="match status" value="1"/>
</dbReference>
<keyword evidence="8" id="KW-0804">Transcription</keyword>
<protein>
    <recommendedName>
        <fullName evidence="12">TF-B3 domain-containing protein</fullName>
    </recommendedName>
</protein>
<evidence type="ECO:0000313" key="14">
    <source>
        <dbReference type="Proteomes" id="UP001231189"/>
    </source>
</evidence>
<dbReference type="GO" id="GO:0003677">
    <property type="term" value="F:DNA binding"/>
    <property type="evidence" value="ECO:0007669"/>
    <property type="project" value="UniProtKB-KW"/>
</dbReference>
<comment type="similarity">
    <text evidence="3">Belongs to the EXO70 family.</text>
</comment>
<dbReference type="FunFam" id="2.30.30.1040:FF:000001">
    <property type="entry name" value="Auxin response factor"/>
    <property type="match status" value="1"/>
</dbReference>
<feature type="region of interest" description="Disordered" evidence="11">
    <location>
        <begin position="500"/>
        <end position="522"/>
    </location>
</feature>
<dbReference type="EMBL" id="JAUUTY010000004">
    <property type="protein sequence ID" value="KAK1648035.1"/>
    <property type="molecule type" value="Genomic_DNA"/>
</dbReference>
<dbReference type="InterPro" id="IPR044835">
    <property type="entry name" value="ARF_plant"/>
</dbReference>
<reference evidence="13" key="1">
    <citation type="submission" date="2023-07" db="EMBL/GenBank/DDBJ databases">
        <title>A chromosome-level genome assembly of Lolium multiflorum.</title>
        <authorList>
            <person name="Chen Y."/>
            <person name="Copetti D."/>
            <person name="Kolliker R."/>
            <person name="Studer B."/>
        </authorList>
    </citation>
    <scope>NUCLEOTIDE SEQUENCE</scope>
    <source>
        <strain evidence="13">02402/16</strain>
        <tissue evidence="13">Leaf</tissue>
    </source>
</reference>
<dbReference type="GO" id="GO:0009734">
    <property type="term" value="P:auxin-activated signaling pathway"/>
    <property type="evidence" value="ECO:0007669"/>
    <property type="project" value="UniProtKB-KW"/>
</dbReference>
<dbReference type="InterPro" id="IPR003340">
    <property type="entry name" value="B3_DNA-bd"/>
</dbReference>
<evidence type="ECO:0000259" key="12">
    <source>
        <dbReference type="SMART" id="SM01019"/>
    </source>
</evidence>
<dbReference type="PANTHER" id="PTHR31384:SF1">
    <property type="entry name" value="AUXIN RESPONSE FACTOR 9"/>
    <property type="match status" value="1"/>
</dbReference>
<dbReference type="GO" id="GO:0005546">
    <property type="term" value="F:phosphatidylinositol-4,5-bisphosphate binding"/>
    <property type="evidence" value="ECO:0007669"/>
    <property type="project" value="InterPro"/>
</dbReference>
<gene>
    <name evidence="13" type="ORF">QYE76_065840</name>
</gene>
<dbReference type="AlphaFoldDB" id="A0AAD8WAA7"/>
<keyword evidence="14" id="KW-1185">Reference proteome</keyword>
<dbReference type="GO" id="GO:0005634">
    <property type="term" value="C:nucleus"/>
    <property type="evidence" value="ECO:0007669"/>
    <property type="project" value="UniProtKB-SubCell"/>
</dbReference>
<evidence type="ECO:0000256" key="10">
    <source>
        <dbReference type="ARBA" id="ARBA00023294"/>
    </source>
</evidence>
<comment type="similarity">
    <text evidence="4">Belongs to the ARF family.</text>
</comment>
<evidence type="ECO:0000256" key="6">
    <source>
        <dbReference type="ARBA" id="ARBA00023015"/>
    </source>
</evidence>
<evidence type="ECO:0000256" key="8">
    <source>
        <dbReference type="ARBA" id="ARBA00023163"/>
    </source>
</evidence>
<comment type="caution">
    <text evidence="13">The sequence shown here is derived from an EMBL/GenBank/DDBJ whole genome shotgun (WGS) entry which is preliminary data.</text>
</comment>
<dbReference type="SMART" id="SM01019">
    <property type="entry name" value="B3"/>
    <property type="match status" value="1"/>
</dbReference>
<name>A0AAD8WAA7_LOLMU</name>
<accession>A0AAD8WAA7</accession>
<keyword evidence="10" id="KW-0927">Auxin signaling pathway</keyword>
<evidence type="ECO:0000256" key="9">
    <source>
        <dbReference type="ARBA" id="ARBA00023242"/>
    </source>
</evidence>
<keyword evidence="7" id="KW-0238">DNA-binding</keyword>
<evidence type="ECO:0000256" key="1">
    <source>
        <dbReference type="ARBA" id="ARBA00003182"/>
    </source>
</evidence>